<evidence type="ECO:0000259" key="2">
    <source>
        <dbReference type="Pfam" id="PF00144"/>
    </source>
</evidence>
<dbReference type="Pfam" id="PF00144">
    <property type="entry name" value="Beta-lactamase"/>
    <property type="match status" value="1"/>
</dbReference>
<dbReference type="Proteomes" id="UP000317238">
    <property type="component" value="Unassembled WGS sequence"/>
</dbReference>
<sequence length="409" mass="44129">MRLPKRWAFVRCDIRRLNPGVALVASTLLIVATGICRGELPDAGPARVGIDGEALAAIRPMVLDAIDQGEMAGCVIMAGRRGNVFYQQAFGHRQVQPVKKAMTVGTVFDLASLTKPIATATSVMVLWDQNKVDLDDPIVRFRPATVDPQLRDATVRQLMTHQAGYLPDNALADYQQGPGQALANIDRLNARYSPGTRFVYSDVGFILLGDIVGGQSGMDLHAFSQRYVFQPLGMNHTGYLPPTDLAAQSAATEKRNGRWMVGEVHDPRAFAMGGVAGHAGLFSTAADLAIYAQMMLNDGVYQDVRILSADAVDQMTRPHEIVEGDKVSVRGLGWDIHSGYSSNRGPGMSDTAFGHGGFTGTVLWIDPAKDLFFIFLSNRMHPDGKGSVNRLAGKIAGVIVDAIDVPAVR</sequence>
<evidence type="ECO:0000256" key="1">
    <source>
        <dbReference type="ARBA" id="ARBA00022801"/>
    </source>
</evidence>
<reference evidence="3 4" key="1">
    <citation type="submission" date="2019-02" db="EMBL/GenBank/DDBJ databases">
        <title>Deep-cultivation of Planctomycetes and their phenomic and genomic characterization uncovers novel biology.</title>
        <authorList>
            <person name="Wiegand S."/>
            <person name="Jogler M."/>
            <person name="Boedeker C."/>
            <person name="Pinto D."/>
            <person name="Vollmers J."/>
            <person name="Rivas-Marin E."/>
            <person name="Kohn T."/>
            <person name="Peeters S.H."/>
            <person name="Heuer A."/>
            <person name="Rast P."/>
            <person name="Oberbeckmann S."/>
            <person name="Bunk B."/>
            <person name="Jeske O."/>
            <person name="Meyerdierks A."/>
            <person name="Storesund J.E."/>
            <person name="Kallscheuer N."/>
            <person name="Luecker S."/>
            <person name="Lage O.M."/>
            <person name="Pohl T."/>
            <person name="Merkel B.J."/>
            <person name="Hornburger P."/>
            <person name="Mueller R.-W."/>
            <person name="Bruemmer F."/>
            <person name="Labrenz M."/>
            <person name="Spormann A.M."/>
            <person name="Op Den Camp H."/>
            <person name="Overmann J."/>
            <person name="Amann R."/>
            <person name="Jetten M.S.M."/>
            <person name="Mascher T."/>
            <person name="Medema M.H."/>
            <person name="Devos D.P."/>
            <person name="Kaster A.-K."/>
            <person name="Ovreas L."/>
            <person name="Rohde M."/>
            <person name="Galperin M.Y."/>
            <person name="Jogler C."/>
        </authorList>
    </citation>
    <scope>NUCLEOTIDE SEQUENCE [LARGE SCALE GENOMIC DNA]</scope>
    <source>
        <strain evidence="3 4">Pan14r</strain>
    </source>
</reference>
<dbReference type="OrthoDB" id="9801061at2"/>
<evidence type="ECO:0000313" key="4">
    <source>
        <dbReference type="Proteomes" id="UP000317238"/>
    </source>
</evidence>
<dbReference type="PANTHER" id="PTHR43283:SF11">
    <property type="entry name" value="BETA-LACTAMASE-RELATED DOMAIN-CONTAINING PROTEIN"/>
    <property type="match status" value="1"/>
</dbReference>
<dbReference type="GO" id="GO:0016787">
    <property type="term" value="F:hydrolase activity"/>
    <property type="evidence" value="ECO:0007669"/>
    <property type="project" value="UniProtKB-KW"/>
</dbReference>
<dbReference type="PANTHER" id="PTHR43283">
    <property type="entry name" value="BETA-LACTAMASE-RELATED"/>
    <property type="match status" value="1"/>
</dbReference>
<comment type="caution">
    <text evidence="3">The sequence shown here is derived from an EMBL/GenBank/DDBJ whole genome shotgun (WGS) entry which is preliminary data.</text>
</comment>
<protein>
    <submittedName>
        <fullName evidence="3">Penicillin-binding protein 4</fullName>
    </submittedName>
</protein>
<evidence type="ECO:0000313" key="3">
    <source>
        <dbReference type="EMBL" id="TWT67968.1"/>
    </source>
</evidence>
<keyword evidence="4" id="KW-1185">Reference proteome</keyword>
<accession>A0A5C5XZ24</accession>
<dbReference type="InterPro" id="IPR050789">
    <property type="entry name" value="Diverse_Enzym_Activities"/>
</dbReference>
<feature type="domain" description="Beta-lactamase-related" evidence="2">
    <location>
        <begin position="67"/>
        <end position="390"/>
    </location>
</feature>
<dbReference type="InterPro" id="IPR012338">
    <property type="entry name" value="Beta-lactam/transpept-like"/>
</dbReference>
<dbReference type="InterPro" id="IPR001466">
    <property type="entry name" value="Beta-lactam-related"/>
</dbReference>
<organism evidence="3 4">
    <name type="scientific">Crateriforma conspicua</name>
    <dbReference type="NCBI Taxonomy" id="2527996"/>
    <lineage>
        <taxon>Bacteria</taxon>
        <taxon>Pseudomonadati</taxon>
        <taxon>Planctomycetota</taxon>
        <taxon>Planctomycetia</taxon>
        <taxon>Planctomycetales</taxon>
        <taxon>Planctomycetaceae</taxon>
        <taxon>Crateriforma</taxon>
    </lineage>
</organism>
<keyword evidence="1" id="KW-0378">Hydrolase</keyword>
<dbReference type="Gene3D" id="3.40.710.10">
    <property type="entry name" value="DD-peptidase/beta-lactamase superfamily"/>
    <property type="match status" value="1"/>
</dbReference>
<dbReference type="AlphaFoldDB" id="A0A5C5XZ24"/>
<dbReference type="RefSeq" id="WP_146438059.1">
    <property type="nucleotide sequence ID" value="NZ_SJPL01000001.1"/>
</dbReference>
<dbReference type="EMBL" id="SJPL01000001">
    <property type="protein sequence ID" value="TWT67968.1"/>
    <property type="molecule type" value="Genomic_DNA"/>
</dbReference>
<dbReference type="SUPFAM" id="SSF56601">
    <property type="entry name" value="beta-lactamase/transpeptidase-like"/>
    <property type="match status" value="1"/>
</dbReference>
<name>A0A5C5XZ24_9PLAN</name>
<gene>
    <name evidence="3" type="primary">pbpE_1</name>
    <name evidence="3" type="ORF">Pan14r_02060</name>
</gene>
<proteinExistence type="predicted"/>